<dbReference type="NCBIfam" id="TIGR02532">
    <property type="entry name" value="IV_pilin_GFxxxE"/>
    <property type="match status" value="1"/>
</dbReference>
<dbReference type="Gene3D" id="3.30.700.10">
    <property type="entry name" value="Glycoprotein, Type 4 Pilin"/>
    <property type="match status" value="1"/>
</dbReference>
<keyword evidence="1" id="KW-1133">Transmembrane helix</keyword>
<evidence type="ECO:0000313" key="3">
    <source>
        <dbReference type="Proteomes" id="UP000802098"/>
    </source>
</evidence>
<sequence>MRAASPRPRGLTLIELMLAIGLLGVMLALGAPSLFDYIRVQRLKSVNAQLGTDVQFARGQAVAHGLRSFVLFPAAGTPVACYTIYELRPGADASKLYCDCTRGPGLACPNAVAIELRTVVLPADGGVRFQLPAGDRGFGFDPLTGGLLTHSLDLLPQPLNAFVLDTLLDTERYLRTTVGRAGRPSACASRPALGASPC</sequence>
<name>A0ABX0HSR2_9BURK</name>
<reference evidence="2 3" key="1">
    <citation type="submission" date="2020-03" db="EMBL/GenBank/DDBJ databases">
        <title>Rubrivivax benzoatilyticus JA2 (sequenced after 10 years sub-culturing).</title>
        <authorList>
            <person name="Gupta D."/>
            <person name="Chintalapati S."/>
            <person name="Chintalapati V.R."/>
        </authorList>
    </citation>
    <scope>NUCLEOTIDE SEQUENCE [LARGE SCALE GENOMIC DNA]</scope>
    <source>
        <strain evidence="2 3">JA2-Mal</strain>
    </source>
</reference>
<feature type="transmembrane region" description="Helical" evidence="1">
    <location>
        <begin position="12"/>
        <end position="35"/>
    </location>
</feature>
<dbReference type="Pfam" id="PF07963">
    <property type="entry name" value="N_methyl"/>
    <property type="match status" value="1"/>
</dbReference>
<keyword evidence="1" id="KW-0812">Transmembrane</keyword>
<dbReference type="RefSeq" id="WP_009857415.1">
    <property type="nucleotide sequence ID" value="NZ_JAAOCD010000002.1"/>
</dbReference>
<protein>
    <submittedName>
        <fullName evidence="2">Prepilin-type N-terminal cleavage/methylation domain-containing protein</fullName>
    </submittedName>
</protein>
<keyword evidence="3" id="KW-1185">Reference proteome</keyword>
<gene>
    <name evidence="2" type="ORF">G7087_06850</name>
</gene>
<comment type="caution">
    <text evidence="2">The sequence shown here is derived from an EMBL/GenBank/DDBJ whole genome shotgun (WGS) entry which is preliminary data.</text>
</comment>
<dbReference type="PROSITE" id="PS00409">
    <property type="entry name" value="PROKAR_NTER_METHYL"/>
    <property type="match status" value="1"/>
</dbReference>
<dbReference type="Proteomes" id="UP000802098">
    <property type="component" value="Unassembled WGS sequence"/>
</dbReference>
<evidence type="ECO:0000256" key="1">
    <source>
        <dbReference type="SAM" id="Phobius"/>
    </source>
</evidence>
<proteinExistence type="predicted"/>
<dbReference type="InterPro" id="IPR012902">
    <property type="entry name" value="N_methyl_site"/>
</dbReference>
<dbReference type="EMBL" id="JAAOCD010000002">
    <property type="protein sequence ID" value="NHK98091.1"/>
    <property type="molecule type" value="Genomic_DNA"/>
</dbReference>
<dbReference type="InterPro" id="IPR045584">
    <property type="entry name" value="Pilin-like"/>
</dbReference>
<accession>A0ABX0HSR2</accession>
<evidence type="ECO:0000313" key="2">
    <source>
        <dbReference type="EMBL" id="NHK98091.1"/>
    </source>
</evidence>
<keyword evidence="1" id="KW-0472">Membrane</keyword>
<organism evidence="2 3">
    <name type="scientific">Rubrivivax benzoatilyticus</name>
    <dbReference type="NCBI Taxonomy" id="316997"/>
    <lineage>
        <taxon>Bacteria</taxon>
        <taxon>Pseudomonadati</taxon>
        <taxon>Pseudomonadota</taxon>
        <taxon>Betaproteobacteria</taxon>
        <taxon>Burkholderiales</taxon>
        <taxon>Sphaerotilaceae</taxon>
        <taxon>Rubrivivax</taxon>
    </lineage>
</organism>
<dbReference type="SUPFAM" id="SSF54523">
    <property type="entry name" value="Pili subunits"/>
    <property type="match status" value="1"/>
</dbReference>